<dbReference type="GO" id="GO:0005576">
    <property type="term" value="C:extracellular region"/>
    <property type="evidence" value="ECO:0007669"/>
    <property type="project" value="UniProtKB-SubCell"/>
</dbReference>
<feature type="compositionally biased region" description="Basic and acidic residues" evidence="14">
    <location>
        <begin position="41"/>
        <end position="51"/>
    </location>
</feature>
<organism evidence="17 18">
    <name type="scientific">Pogona vitticeps</name>
    <name type="common">central bearded dragon</name>
    <dbReference type="NCBI Taxonomy" id="103695"/>
    <lineage>
        <taxon>Eukaryota</taxon>
        <taxon>Metazoa</taxon>
        <taxon>Chordata</taxon>
        <taxon>Craniata</taxon>
        <taxon>Vertebrata</taxon>
        <taxon>Euteleostomi</taxon>
        <taxon>Lepidosauria</taxon>
        <taxon>Squamata</taxon>
        <taxon>Bifurcata</taxon>
        <taxon>Unidentata</taxon>
        <taxon>Episquamata</taxon>
        <taxon>Toxicofera</taxon>
        <taxon>Iguania</taxon>
        <taxon>Acrodonta</taxon>
        <taxon>Agamidae</taxon>
        <taxon>Amphibolurinae</taxon>
        <taxon>Pogona</taxon>
    </lineage>
</organism>
<evidence type="ECO:0000256" key="12">
    <source>
        <dbReference type="ARBA" id="ARBA00023278"/>
    </source>
</evidence>
<evidence type="ECO:0000256" key="3">
    <source>
        <dbReference type="ARBA" id="ARBA00013456"/>
    </source>
</evidence>
<evidence type="ECO:0000256" key="5">
    <source>
        <dbReference type="ARBA" id="ARBA00022588"/>
    </source>
</evidence>
<dbReference type="GO" id="GO:0045087">
    <property type="term" value="P:innate immune response"/>
    <property type="evidence" value="ECO:0007669"/>
    <property type="project" value="UniProtKB-KW"/>
</dbReference>
<evidence type="ECO:0000256" key="9">
    <source>
        <dbReference type="ARBA" id="ARBA00022875"/>
    </source>
</evidence>
<keyword evidence="12" id="KW-0379">Hydroxylation</keyword>
<dbReference type="Pfam" id="PF01391">
    <property type="entry name" value="Collagen"/>
    <property type="match status" value="1"/>
</dbReference>
<evidence type="ECO:0000256" key="14">
    <source>
        <dbReference type="SAM" id="MobiDB-lite"/>
    </source>
</evidence>
<evidence type="ECO:0000256" key="15">
    <source>
        <dbReference type="SAM" id="SignalP"/>
    </source>
</evidence>
<feature type="chain" id="PRO_5045705485" description="Complement C1q subcomponent subunit A" evidence="15">
    <location>
        <begin position="22"/>
        <end position="246"/>
    </location>
</feature>
<sequence>MGIRVWLAACVLVLVLETANPQQSVCQAPNGRDGHPGAPGRDGRPGQKGDVGEPGMAARSTGVRGAKGDPGDPGPPGNPGNQGYRGPDGPPGPPGEPGNKGVKGQSSNIAEQPRTAFSATRKSPGPTPNPNVVVFDHIITNQDNRYSTQTGEFTCRHPGYYYFAFQVVSSGNLCLRLMHRDATVATFCDENQQNNFQVNSGGSVLKLAEGERVWLESDPKSGNGNIYEGPEVDSVFSGFLLFPSIA</sequence>
<keyword evidence="11" id="KW-0325">Glycoprotein</keyword>
<keyword evidence="6 15" id="KW-0732">Signal</keyword>
<reference evidence="18" key="1">
    <citation type="submission" date="2025-08" db="UniProtKB">
        <authorList>
            <consortium name="RefSeq"/>
        </authorList>
    </citation>
    <scope>IDENTIFICATION</scope>
</reference>
<keyword evidence="9" id="KW-0180">Complement pathway</keyword>
<evidence type="ECO:0000256" key="1">
    <source>
        <dbReference type="ARBA" id="ARBA00004241"/>
    </source>
</evidence>
<dbReference type="GO" id="GO:0005581">
    <property type="term" value="C:collagen trimer"/>
    <property type="evidence" value="ECO:0007669"/>
    <property type="project" value="UniProtKB-KW"/>
</dbReference>
<accession>A0A6J0VBM7</accession>
<dbReference type="PANTHER" id="PTHR15427">
    <property type="entry name" value="EMILIN ELASTIN MICROFIBRIL INTERFACE-LOCATED PROTEIN ELASTIN MICROFIBRIL INTERFACER"/>
    <property type="match status" value="1"/>
</dbReference>
<dbReference type="PRINTS" id="PR00007">
    <property type="entry name" value="COMPLEMNTC1Q"/>
</dbReference>
<dbReference type="GO" id="GO:0009986">
    <property type="term" value="C:cell surface"/>
    <property type="evidence" value="ECO:0007669"/>
    <property type="project" value="UniProtKB-SubCell"/>
</dbReference>
<comment type="subcellular location">
    <subcellularLocation>
        <location evidence="1">Cell surface</location>
    </subcellularLocation>
    <subcellularLocation>
        <location evidence="2">Secreted</location>
    </subcellularLocation>
</comment>
<dbReference type="KEGG" id="pvt:110089367"/>
<evidence type="ECO:0000256" key="6">
    <source>
        <dbReference type="ARBA" id="ARBA00022729"/>
    </source>
</evidence>
<evidence type="ECO:0000256" key="7">
    <source>
        <dbReference type="ARBA" id="ARBA00022737"/>
    </source>
</evidence>
<feature type="signal peptide" evidence="15">
    <location>
        <begin position="1"/>
        <end position="21"/>
    </location>
</feature>
<evidence type="ECO:0000256" key="8">
    <source>
        <dbReference type="ARBA" id="ARBA00022859"/>
    </source>
</evidence>
<evidence type="ECO:0000256" key="4">
    <source>
        <dbReference type="ARBA" id="ARBA00022525"/>
    </source>
</evidence>
<keyword evidence="17" id="KW-1185">Reference proteome</keyword>
<proteinExistence type="predicted"/>
<dbReference type="InterPro" id="IPR001073">
    <property type="entry name" value="C1q_dom"/>
</dbReference>
<keyword evidence="4" id="KW-0964">Secreted</keyword>
<dbReference type="InParanoid" id="A0A6J0VBM7"/>
<dbReference type="AlphaFoldDB" id="A0A6J0VBM7"/>
<evidence type="ECO:0000259" key="16">
    <source>
        <dbReference type="PROSITE" id="PS50871"/>
    </source>
</evidence>
<dbReference type="InterPro" id="IPR008983">
    <property type="entry name" value="Tumour_necrosis_fac-like_dom"/>
</dbReference>
<feature type="region of interest" description="Disordered" evidence="14">
    <location>
        <begin position="24"/>
        <end position="110"/>
    </location>
</feature>
<keyword evidence="5" id="KW-0399">Innate immunity</keyword>
<dbReference type="CTD" id="712"/>
<dbReference type="SMART" id="SM00110">
    <property type="entry name" value="C1Q"/>
    <property type="match status" value="1"/>
</dbReference>
<dbReference type="GeneID" id="110089367"/>
<dbReference type="Gene3D" id="2.60.120.40">
    <property type="match status" value="1"/>
</dbReference>
<name>A0A6J0VBM7_9SAUR</name>
<evidence type="ECO:0000256" key="10">
    <source>
        <dbReference type="ARBA" id="ARBA00023157"/>
    </source>
</evidence>
<dbReference type="Pfam" id="PF00386">
    <property type="entry name" value="C1q"/>
    <property type="match status" value="1"/>
</dbReference>
<evidence type="ECO:0000313" key="17">
    <source>
        <dbReference type="Proteomes" id="UP001652642"/>
    </source>
</evidence>
<gene>
    <name evidence="18" type="primary">C1QA</name>
</gene>
<evidence type="ECO:0000313" key="18">
    <source>
        <dbReference type="RefSeq" id="XP_020668039.2"/>
    </source>
</evidence>
<protein>
    <recommendedName>
        <fullName evidence="3">Complement C1q subcomponent subunit A</fullName>
    </recommendedName>
</protein>
<dbReference type="GO" id="GO:0006958">
    <property type="term" value="P:complement activation, classical pathway"/>
    <property type="evidence" value="ECO:0007669"/>
    <property type="project" value="UniProtKB-KW"/>
</dbReference>
<dbReference type="RefSeq" id="XP_020668039.2">
    <property type="nucleotide sequence ID" value="XM_020812380.2"/>
</dbReference>
<keyword evidence="8" id="KW-0391">Immunity</keyword>
<keyword evidence="10" id="KW-1015">Disulfide bond</keyword>
<evidence type="ECO:0000256" key="13">
    <source>
        <dbReference type="ARBA" id="ARBA00093497"/>
    </source>
</evidence>
<dbReference type="InterPro" id="IPR050392">
    <property type="entry name" value="Collagen/C1q_domain"/>
</dbReference>
<evidence type="ECO:0000256" key="11">
    <source>
        <dbReference type="ARBA" id="ARBA00023180"/>
    </source>
</evidence>
<dbReference type="OrthoDB" id="6343173at2759"/>
<dbReference type="Proteomes" id="UP001652642">
    <property type="component" value="Chromosome 7"/>
</dbReference>
<feature type="domain" description="C1q" evidence="16">
    <location>
        <begin position="110"/>
        <end position="246"/>
    </location>
</feature>
<evidence type="ECO:0000256" key="2">
    <source>
        <dbReference type="ARBA" id="ARBA00004613"/>
    </source>
</evidence>
<dbReference type="SUPFAM" id="SSF49842">
    <property type="entry name" value="TNF-like"/>
    <property type="match status" value="1"/>
</dbReference>
<comment type="subunit">
    <text evidence="13">Core component of the complement C1 complex, a calcium-dependent complex composed of 1 molecule of the C1Q subcomplex, 2 molecules of C1R and 2 molecules of C1S. The C1Q subcomplex is composed 18 subunits: 3 chains of C1QA, C1QB, and C1QC trimerize to form 6 collagen-like triple helices connected to six globular ligand-recognition modules (C1q domain). Interacts with CR1 (via Sushi 24 and Sushi 25 domains). Interacts (via C-terminus) with CD33; this interaction activates CD33 inhibitory motifs.</text>
</comment>
<dbReference type="InterPro" id="IPR008160">
    <property type="entry name" value="Collagen"/>
</dbReference>
<dbReference type="PANTHER" id="PTHR15427:SF26">
    <property type="entry name" value="COMPLEMENT C1Q SUBCOMPONENT SUBUNIT A"/>
    <property type="match status" value="1"/>
</dbReference>
<keyword evidence="7" id="KW-0677">Repeat</keyword>
<dbReference type="PROSITE" id="PS50871">
    <property type="entry name" value="C1Q"/>
    <property type="match status" value="1"/>
</dbReference>